<dbReference type="AlphaFoldDB" id="A0A918GA15"/>
<keyword evidence="3" id="KW-1185">Reference proteome</keyword>
<dbReference type="Pfam" id="PF19873">
    <property type="entry name" value="DUF6346"/>
    <property type="match status" value="1"/>
</dbReference>
<evidence type="ECO:0000313" key="2">
    <source>
        <dbReference type="EMBL" id="GGS25426.1"/>
    </source>
</evidence>
<organism evidence="2 3">
    <name type="scientific">Actinokineospora fastidiosa</name>
    <dbReference type="NCBI Taxonomy" id="1816"/>
    <lineage>
        <taxon>Bacteria</taxon>
        <taxon>Bacillati</taxon>
        <taxon>Actinomycetota</taxon>
        <taxon>Actinomycetes</taxon>
        <taxon>Pseudonocardiales</taxon>
        <taxon>Pseudonocardiaceae</taxon>
        <taxon>Actinokineospora</taxon>
    </lineage>
</organism>
<dbReference type="InterPro" id="IPR045927">
    <property type="entry name" value="DUF6346"/>
</dbReference>
<feature type="transmembrane region" description="Helical" evidence="1">
    <location>
        <begin position="125"/>
        <end position="148"/>
    </location>
</feature>
<keyword evidence="1" id="KW-1133">Transmembrane helix</keyword>
<reference evidence="2" key="1">
    <citation type="journal article" date="2014" name="Int. J. Syst. Evol. Microbiol.">
        <title>Complete genome sequence of Corynebacterium casei LMG S-19264T (=DSM 44701T), isolated from a smear-ripened cheese.</title>
        <authorList>
            <consortium name="US DOE Joint Genome Institute (JGI-PGF)"/>
            <person name="Walter F."/>
            <person name="Albersmeier A."/>
            <person name="Kalinowski J."/>
            <person name="Ruckert C."/>
        </authorList>
    </citation>
    <scope>NUCLEOTIDE SEQUENCE</scope>
    <source>
        <strain evidence="2">JCM 3276</strain>
    </source>
</reference>
<name>A0A918GA15_9PSEU</name>
<gene>
    <name evidence="2" type="ORF">GCM10010171_18430</name>
</gene>
<comment type="caution">
    <text evidence="2">The sequence shown here is derived from an EMBL/GenBank/DDBJ whole genome shotgun (WGS) entry which is preliminary data.</text>
</comment>
<evidence type="ECO:0000313" key="3">
    <source>
        <dbReference type="Proteomes" id="UP000660680"/>
    </source>
</evidence>
<reference evidence="2" key="2">
    <citation type="submission" date="2020-09" db="EMBL/GenBank/DDBJ databases">
        <authorList>
            <person name="Sun Q."/>
            <person name="Ohkuma M."/>
        </authorList>
    </citation>
    <scope>NUCLEOTIDE SEQUENCE</scope>
    <source>
        <strain evidence="2">JCM 3276</strain>
    </source>
</reference>
<proteinExistence type="predicted"/>
<keyword evidence="1" id="KW-0812">Transmembrane</keyword>
<dbReference type="Proteomes" id="UP000660680">
    <property type="component" value="Unassembled WGS sequence"/>
</dbReference>
<dbReference type="EMBL" id="BMRB01000001">
    <property type="protein sequence ID" value="GGS25426.1"/>
    <property type="molecule type" value="Genomic_DNA"/>
</dbReference>
<sequence length="151" mass="15788">MGMGKLAALITTPVGLAIALAGLNAADRMGAFVLGTEITDRGVATVLGCQDEGVIDGLTVGDLWRCDLDVRWDSGRVERVRPDDPLQFGPEDGQVAVVERAVPQGNRTGARAAQVYRADFEPRPLWLIALVGGGLGVLGALVALSPIARKS</sequence>
<evidence type="ECO:0000256" key="1">
    <source>
        <dbReference type="SAM" id="Phobius"/>
    </source>
</evidence>
<dbReference type="RefSeq" id="WP_189209780.1">
    <property type="nucleotide sequence ID" value="NZ_BMRB01000001.1"/>
</dbReference>
<keyword evidence="1" id="KW-0472">Membrane</keyword>
<accession>A0A918GA15</accession>
<protein>
    <submittedName>
        <fullName evidence="2">Uncharacterized protein</fullName>
    </submittedName>
</protein>